<dbReference type="EMBL" id="JBHSIV010000064">
    <property type="protein sequence ID" value="MFC5066252.1"/>
    <property type="molecule type" value="Genomic_DNA"/>
</dbReference>
<feature type="compositionally biased region" description="Low complexity" evidence="1">
    <location>
        <begin position="142"/>
        <end position="155"/>
    </location>
</feature>
<dbReference type="Proteomes" id="UP001595947">
    <property type="component" value="Unassembled WGS sequence"/>
</dbReference>
<keyword evidence="3" id="KW-1185">Reference proteome</keyword>
<comment type="caution">
    <text evidence="2">The sequence shown here is derived from an EMBL/GenBank/DDBJ whole genome shotgun (WGS) entry which is preliminary data.</text>
</comment>
<dbReference type="RefSeq" id="WP_378039560.1">
    <property type="nucleotide sequence ID" value="NZ_JBHSIV010000064.1"/>
</dbReference>
<evidence type="ECO:0000313" key="2">
    <source>
        <dbReference type="EMBL" id="MFC5066252.1"/>
    </source>
</evidence>
<reference evidence="3" key="1">
    <citation type="journal article" date="2019" name="Int. J. Syst. Evol. Microbiol.">
        <title>The Global Catalogue of Microorganisms (GCM) 10K type strain sequencing project: providing services to taxonomists for standard genome sequencing and annotation.</title>
        <authorList>
            <consortium name="The Broad Institute Genomics Platform"/>
            <consortium name="The Broad Institute Genome Sequencing Center for Infectious Disease"/>
            <person name="Wu L."/>
            <person name="Ma J."/>
        </authorList>
    </citation>
    <scope>NUCLEOTIDE SEQUENCE [LARGE SCALE GENOMIC DNA]</scope>
    <source>
        <strain evidence="3">CGMCC 4.7093</strain>
    </source>
</reference>
<accession>A0ABV9YXI8</accession>
<name>A0ABV9YXI8_9PSEU</name>
<gene>
    <name evidence="2" type="ORF">ACFPBZ_28875</name>
</gene>
<evidence type="ECO:0000256" key="1">
    <source>
        <dbReference type="SAM" id="MobiDB-lite"/>
    </source>
</evidence>
<proteinExistence type="predicted"/>
<protein>
    <submittedName>
        <fullName evidence="2">Uncharacterized protein</fullName>
    </submittedName>
</protein>
<feature type="region of interest" description="Disordered" evidence="1">
    <location>
        <begin position="135"/>
        <end position="172"/>
    </location>
</feature>
<evidence type="ECO:0000313" key="3">
    <source>
        <dbReference type="Proteomes" id="UP001595947"/>
    </source>
</evidence>
<organism evidence="2 3">
    <name type="scientific">Actinomycetospora atypica</name>
    <dbReference type="NCBI Taxonomy" id="1290095"/>
    <lineage>
        <taxon>Bacteria</taxon>
        <taxon>Bacillati</taxon>
        <taxon>Actinomycetota</taxon>
        <taxon>Actinomycetes</taxon>
        <taxon>Pseudonocardiales</taxon>
        <taxon>Pseudonocardiaceae</taxon>
        <taxon>Actinomycetospora</taxon>
    </lineage>
</organism>
<sequence>MAWIDAFRKGDDRSTDGLPAIDGRMGTYVEARLLERLSLAFSERVRSWQGALGDRIVASPPADDAAVAELLRDARPGLEPLARVASSPLVPRPMAVAMHDLLAQVRAGARDAVTESARRVREPEVQPRLPRVDRQPRVTSIPGPAAVVPGPRAAGMIGTQRPAARTTSVHPV</sequence>